<keyword evidence="3" id="KW-1185">Reference proteome</keyword>
<evidence type="ECO:0000313" key="2">
    <source>
        <dbReference type="EMBL" id="TGZ76726.1"/>
    </source>
</evidence>
<dbReference type="InterPro" id="IPR036770">
    <property type="entry name" value="Ankyrin_rpt-contain_sf"/>
</dbReference>
<dbReference type="Gene3D" id="1.25.40.20">
    <property type="entry name" value="Ankyrin repeat-containing domain"/>
    <property type="match status" value="1"/>
</dbReference>
<proteinExistence type="predicted"/>
<dbReference type="SUPFAM" id="SSF48403">
    <property type="entry name" value="Ankyrin repeat"/>
    <property type="match status" value="1"/>
</dbReference>
<organism evidence="2 3">
    <name type="scientific">Ascodesmis nigricans</name>
    <dbReference type="NCBI Taxonomy" id="341454"/>
    <lineage>
        <taxon>Eukaryota</taxon>
        <taxon>Fungi</taxon>
        <taxon>Dikarya</taxon>
        <taxon>Ascomycota</taxon>
        <taxon>Pezizomycotina</taxon>
        <taxon>Pezizomycetes</taxon>
        <taxon>Pezizales</taxon>
        <taxon>Ascodesmidaceae</taxon>
        <taxon>Ascodesmis</taxon>
    </lineage>
</organism>
<feature type="region of interest" description="Disordered" evidence="1">
    <location>
        <begin position="83"/>
        <end position="148"/>
    </location>
</feature>
<dbReference type="AlphaFoldDB" id="A0A4S2MIJ4"/>
<feature type="compositionally biased region" description="Acidic residues" evidence="1">
    <location>
        <begin position="120"/>
        <end position="136"/>
    </location>
</feature>
<dbReference type="Proteomes" id="UP000298138">
    <property type="component" value="Unassembled WGS sequence"/>
</dbReference>
<protein>
    <submittedName>
        <fullName evidence="2">Uncharacterized protein</fullName>
    </submittedName>
</protein>
<reference evidence="2 3" key="1">
    <citation type="submission" date="2019-04" db="EMBL/GenBank/DDBJ databases">
        <title>Comparative genomics and transcriptomics to analyze fruiting body development in filamentous ascomycetes.</title>
        <authorList>
            <consortium name="DOE Joint Genome Institute"/>
            <person name="Lutkenhaus R."/>
            <person name="Traeger S."/>
            <person name="Breuer J."/>
            <person name="Kuo A."/>
            <person name="Lipzen A."/>
            <person name="Pangilinan J."/>
            <person name="Dilworth D."/>
            <person name="Sandor L."/>
            <person name="Poggeler S."/>
            <person name="Barry K."/>
            <person name="Grigoriev I.V."/>
            <person name="Nowrousian M."/>
        </authorList>
    </citation>
    <scope>NUCLEOTIDE SEQUENCE [LARGE SCALE GENOMIC DNA]</scope>
    <source>
        <strain evidence="2 3">CBS 389.68</strain>
    </source>
</reference>
<evidence type="ECO:0000256" key="1">
    <source>
        <dbReference type="SAM" id="MobiDB-lite"/>
    </source>
</evidence>
<evidence type="ECO:0000313" key="3">
    <source>
        <dbReference type="Proteomes" id="UP000298138"/>
    </source>
</evidence>
<name>A0A4S2MIJ4_9PEZI</name>
<dbReference type="EMBL" id="ML220168">
    <property type="protein sequence ID" value="TGZ76726.1"/>
    <property type="molecule type" value="Genomic_DNA"/>
</dbReference>
<gene>
    <name evidence="2" type="ORF">EX30DRAFT_352418</name>
</gene>
<sequence>MGILINHGAQKGLRDIYGRSLFLLFCLSPDEHCKPDIIRDYFDDNLKLDDTNKDGRTALHLARNPELVRRLCRVENVDLNARNLEKESHGSPYPALHRPGALSHLRPLPIGRENVGTGEDSMEERDNDDMMDDDPSADDKELEGAVAT</sequence>
<feature type="compositionally biased region" description="Basic and acidic residues" evidence="1">
    <location>
        <begin position="137"/>
        <end position="148"/>
    </location>
</feature>
<dbReference type="InParanoid" id="A0A4S2MIJ4"/>
<accession>A0A4S2MIJ4</accession>